<proteinExistence type="predicted"/>
<dbReference type="AlphaFoldDB" id="A0A3Q3WAY3"/>
<reference evidence="1" key="2">
    <citation type="submission" date="2025-09" db="UniProtKB">
        <authorList>
            <consortium name="Ensembl"/>
        </authorList>
    </citation>
    <scope>IDENTIFICATION</scope>
</reference>
<keyword evidence="2" id="KW-1185">Reference proteome</keyword>
<name>A0A3Q3WAY3_MOLML</name>
<protein>
    <submittedName>
        <fullName evidence="1">Uncharacterized protein</fullName>
    </submittedName>
</protein>
<sequence>MHTTVQHNEQGKLFQKTNNLLILQSSNNCLQQANSGSPGNSGKFMQLDLRDDGPFFFKNLSLRHVLIGPEREGIGPVLIRAIKEVPSVTGKKDGKFTSEPRAVLHSLSKRAGGSIFDLSCMQSRRGEGRATEGSRLKQTKKILLIFTLSGTNPI</sequence>
<dbReference type="Proteomes" id="UP000261620">
    <property type="component" value="Unplaced"/>
</dbReference>
<organism evidence="1 2">
    <name type="scientific">Mola mola</name>
    <name type="common">Ocean sunfish</name>
    <name type="synonym">Tetraodon mola</name>
    <dbReference type="NCBI Taxonomy" id="94237"/>
    <lineage>
        <taxon>Eukaryota</taxon>
        <taxon>Metazoa</taxon>
        <taxon>Chordata</taxon>
        <taxon>Craniata</taxon>
        <taxon>Vertebrata</taxon>
        <taxon>Euteleostomi</taxon>
        <taxon>Actinopterygii</taxon>
        <taxon>Neopterygii</taxon>
        <taxon>Teleostei</taxon>
        <taxon>Neoteleostei</taxon>
        <taxon>Acanthomorphata</taxon>
        <taxon>Eupercaria</taxon>
        <taxon>Tetraodontiformes</taxon>
        <taxon>Molidae</taxon>
        <taxon>Mola</taxon>
    </lineage>
</organism>
<accession>A0A3Q3WAY3</accession>
<evidence type="ECO:0000313" key="1">
    <source>
        <dbReference type="Ensembl" id="ENSMMOP00000005839.1"/>
    </source>
</evidence>
<reference evidence="1" key="1">
    <citation type="submission" date="2025-08" db="UniProtKB">
        <authorList>
            <consortium name="Ensembl"/>
        </authorList>
    </citation>
    <scope>IDENTIFICATION</scope>
</reference>
<evidence type="ECO:0000313" key="2">
    <source>
        <dbReference type="Proteomes" id="UP000261620"/>
    </source>
</evidence>
<dbReference type="Ensembl" id="ENSMMOT00000005944.1">
    <property type="protein sequence ID" value="ENSMMOP00000005839.1"/>
    <property type="gene ID" value="ENSMMOG00000004587.1"/>
</dbReference>